<dbReference type="SUPFAM" id="SSF56059">
    <property type="entry name" value="Glutathione synthetase ATP-binding domain-like"/>
    <property type="match status" value="1"/>
</dbReference>
<protein>
    <recommendedName>
        <fullName evidence="3">ATP-grasp domain-containing protein</fullName>
    </recommendedName>
</protein>
<comment type="caution">
    <text evidence="1">The sequence shown here is derived from an EMBL/GenBank/DDBJ whole genome shotgun (WGS) entry which is preliminary data.</text>
</comment>
<evidence type="ECO:0008006" key="3">
    <source>
        <dbReference type="Google" id="ProtNLM"/>
    </source>
</evidence>
<dbReference type="Proteomes" id="UP000033999">
    <property type="component" value="Unassembled WGS sequence"/>
</dbReference>
<dbReference type="EMBL" id="LCKX01000005">
    <property type="protein sequence ID" value="KKU07824.1"/>
    <property type="molecule type" value="Genomic_DNA"/>
</dbReference>
<accession>A0A0G1MHY8</accession>
<reference evidence="1 2" key="1">
    <citation type="journal article" date="2015" name="Nature">
        <title>rRNA introns, odd ribosomes, and small enigmatic genomes across a large radiation of phyla.</title>
        <authorList>
            <person name="Brown C.T."/>
            <person name="Hug L.A."/>
            <person name="Thomas B.C."/>
            <person name="Sharon I."/>
            <person name="Castelle C.J."/>
            <person name="Singh A."/>
            <person name="Wilkins M.J."/>
            <person name="Williams K.H."/>
            <person name="Banfield J.F."/>
        </authorList>
    </citation>
    <scope>NUCLEOTIDE SEQUENCE [LARGE SCALE GENOMIC DNA]</scope>
</reference>
<name>A0A0G1MHY8_9BACT</name>
<evidence type="ECO:0000313" key="2">
    <source>
        <dbReference type="Proteomes" id="UP000033999"/>
    </source>
</evidence>
<proteinExistence type="predicted"/>
<gene>
    <name evidence="1" type="ORF">UX10_C0005G0030</name>
</gene>
<organism evidence="1 2">
    <name type="scientific">Candidatus Magasanikbacteria bacterium GW2011_GWA2_45_39</name>
    <dbReference type="NCBI Taxonomy" id="1619041"/>
    <lineage>
        <taxon>Bacteria</taxon>
        <taxon>Candidatus Magasanikiibacteriota</taxon>
    </lineage>
</organism>
<evidence type="ECO:0000313" key="1">
    <source>
        <dbReference type="EMBL" id="KKU07824.1"/>
    </source>
</evidence>
<sequence>MSKTSHGGRGRVSLHAALDDYPQSSHIPYVHTYADRATLAGSSVCILLADDRRPDLSLYLMWLAGEGIGPEQIYWVEPNGVPDRLYPAIAQDLVLRAKLIAYAHRGGKIDLFSPSAVAETFLVSLGLGWNHTTFPTPDAASVADDKLKLRSLAVGIKGLRDVFPQHHLCKSETALKHAFGNFLHAHDGVVIKDPCSVSTDGMIFTRDAGGLEEFIARFWNPRHGAIVEALHPHLPVSAVWDLSEKGPRFMYVSLQFMDGVPYGQYITMEDLLKPNPCKHRGNAVASRTTLGPIEKHHMEAVQEQTRKLASVLWYGTPGIAPYRGRICLDCLLLPDGQVLITEANARISNSMYAFGVLEQVKRGFAGGKVVVLMSNEHTRLKSFQELRWNMGCQLYTAGRGGLIPYHVRAMPGGKCGLIAVAPTYREALEMLTEGECHL</sequence>
<dbReference type="AlphaFoldDB" id="A0A0G1MHY8"/>